<dbReference type="Proteomes" id="UP000823521">
    <property type="component" value="Unassembled WGS sequence"/>
</dbReference>
<dbReference type="Pfam" id="PF00534">
    <property type="entry name" value="Glycos_transf_1"/>
    <property type="match status" value="1"/>
</dbReference>
<dbReference type="Pfam" id="PF13579">
    <property type="entry name" value="Glyco_trans_4_4"/>
    <property type="match status" value="1"/>
</dbReference>
<dbReference type="Gene3D" id="3.40.50.2000">
    <property type="entry name" value="Glycogen Phosphorylase B"/>
    <property type="match status" value="2"/>
</dbReference>
<dbReference type="InterPro" id="IPR001296">
    <property type="entry name" value="Glyco_trans_1"/>
</dbReference>
<reference evidence="5 6" key="1">
    <citation type="submission" date="2019-12" db="EMBL/GenBank/DDBJ databases">
        <title>Whole genome sequencing of endophytic Actinobacterium Micromonospora sp. MPMI6T.</title>
        <authorList>
            <person name="Evv R."/>
            <person name="Podile A.R."/>
        </authorList>
    </citation>
    <scope>NUCLEOTIDE SEQUENCE [LARGE SCALE GENOMIC DNA]</scope>
    <source>
        <strain evidence="5 6">MPMI6</strain>
    </source>
</reference>
<keyword evidence="1" id="KW-0328">Glycosyltransferase</keyword>
<dbReference type="PANTHER" id="PTHR12526:SF636">
    <property type="entry name" value="BLL3647 PROTEIN"/>
    <property type="match status" value="1"/>
</dbReference>
<name>A0ABS3VMW6_MICEH</name>
<feature type="domain" description="Glycosyltransferase subfamily 4-like N-terminal" evidence="4">
    <location>
        <begin position="30"/>
        <end position="168"/>
    </location>
</feature>
<dbReference type="EMBL" id="WVUH01000038">
    <property type="protein sequence ID" value="MBO4205811.1"/>
    <property type="molecule type" value="Genomic_DNA"/>
</dbReference>
<dbReference type="RefSeq" id="WP_208812152.1">
    <property type="nucleotide sequence ID" value="NZ_WVUH01000038.1"/>
</dbReference>
<comment type="caution">
    <text evidence="5">The sequence shown here is derived from an EMBL/GenBank/DDBJ whole genome shotgun (WGS) entry which is preliminary data.</text>
</comment>
<evidence type="ECO:0000313" key="6">
    <source>
        <dbReference type="Proteomes" id="UP000823521"/>
    </source>
</evidence>
<sequence>MTENRQLDGSGPLRVLQVINTSAGGDWFYHQVLGLTRRGHQVTAVLPGEGPLTDRVRGAGIPTELVPINGFRPRELPRVIGAEFRLIRLINRLKPDVVHTHLLKATVACRLATLVSHRALYVDQLPGATHLHSPILRRIDLATLRRADVVIASCHGFAERYRQFGARSVATSHYGFDVHRFDPTTSPLPFREEFGLDVKTPVVGMVAHMYPTPLRAFREIGVKGHEVLIDAVPRLLDLVPEAQVFVIGDEFRGATSYRQVLQSRADRLGVGHRTHLIGHRSDIANILAGIDVLVTPSLEEAASGASVEALLMRTPVVASNVGGLPDTVQHGETGLLVPPKDPVALADAVAELLHDPERRRAMGELGRIRCLERFDYQRTVADVEAVYRAALRARSGRP</sequence>
<evidence type="ECO:0000256" key="1">
    <source>
        <dbReference type="ARBA" id="ARBA00022676"/>
    </source>
</evidence>
<dbReference type="PANTHER" id="PTHR12526">
    <property type="entry name" value="GLYCOSYLTRANSFERASE"/>
    <property type="match status" value="1"/>
</dbReference>
<gene>
    <name evidence="5" type="ORF">GSF22_07300</name>
</gene>
<dbReference type="CDD" id="cd03801">
    <property type="entry name" value="GT4_PimA-like"/>
    <property type="match status" value="1"/>
</dbReference>
<evidence type="ECO:0000259" key="4">
    <source>
        <dbReference type="Pfam" id="PF13579"/>
    </source>
</evidence>
<evidence type="ECO:0000259" key="3">
    <source>
        <dbReference type="Pfam" id="PF00534"/>
    </source>
</evidence>
<feature type="domain" description="Glycosyl transferase family 1" evidence="3">
    <location>
        <begin position="222"/>
        <end position="367"/>
    </location>
</feature>
<dbReference type="InterPro" id="IPR028098">
    <property type="entry name" value="Glyco_trans_4-like_N"/>
</dbReference>
<dbReference type="SUPFAM" id="SSF53756">
    <property type="entry name" value="UDP-Glycosyltransferase/glycogen phosphorylase"/>
    <property type="match status" value="1"/>
</dbReference>
<organism evidence="5 6">
    <name type="scientific">Micromonospora echinofusca</name>
    <dbReference type="NCBI Taxonomy" id="47858"/>
    <lineage>
        <taxon>Bacteria</taxon>
        <taxon>Bacillati</taxon>
        <taxon>Actinomycetota</taxon>
        <taxon>Actinomycetes</taxon>
        <taxon>Micromonosporales</taxon>
        <taxon>Micromonosporaceae</taxon>
        <taxon>Micromonospora</taxon>
    </lineage>
</organism>
<evidence type="ECO:0000256" key="2">
    <source>
        <dbReference type="ARBA" id="ARBA00022679"/>
    </source>
</evidence>
<proteinExistence type="predicted"/>
<accession>A0ABS3VMW6</accession>
<keyword evidence="2" id="KW-0808">Transferase</keyword>
<evidence type="ECO:0000313" key="5">
    <source>
        <dbReference type="EMBL" id="MBO4205811.1"/>
    </source>
</evidence>
<keyword evidence="6" id="KW-1185">Reference proteome</keyword>
<protein>
    <submittedName>
        <fullName evidence="5">Glycosyltransferase</fullName>
    </submittedName>
</protein>